<accession>A0A8H5X6Z2</accession>
<evidence type="ECO:0000313" key="2">
    <source>
        <dbReference type="EMBL" id="KAF5689702.1"/>
    </source>
</evidence>
<evidence type="ECO:0000256" key="1">
    <source>
        <dbReference type="SAM" id="MobiDB-lite"/>
    </source>
</evidence>
<reference evidence="2 3" key="2">
    <citation type="submission" date="2020-05" db="EMBL/GenBank/DDBJ databases">
        <title>Identification and distribution of gene clusters putatively required for synthesis of sphingolipid metabolism inhibitors in phylogenetically diverse species of the filamentous fungus Fusarium.</title>
        <authorList>
            <person name="Kim H.-S."/>
            <person name="Busman M."/>
            <person name="Brown D.W."/>
            <person name="Divon H."/>
            <person name="Uhlig S."/>
            <person name="Proctor R.H."/>
        </authorList>
    </citation>
    <scope>NUCLEOTIDE SEQUENCE [LARGE SCALE GENOMIC DNA]</scope>
    <source>
        <strain evidence="2 3">NRRL 25331</strain>
    </source>
</reference>
<organism evidence="2 3">
    <name type="scientific">Fusarium circinatum</name>
    <name type="common">Pitch canker fungus</name>
    <name type="synonym">Gibberella circinata</name>
    <dbReference type="NCBI Taxonomy" id="48490"/>
    <lineage>
        <taxon>Eukaryota</taxon>
        <taxon>Fungi</taxon>
        <taxon>Dikarya</taxon>
        <taxon>Ascomycota</taxon>
        <taxon>Pezizomycotina</taxon>
        <taxon>Sordariomycetes</taxon>
        <taxon>Hypocreomycetidae</taxon>
        <taxon>Hypocreales</taxon>
        <taxon>Nectriaceae</taxon>
        <taxon>Fusarium</taxon>
        <taxon>Fusarium fujikuroi species complex</taxon>
    </lineage>
</organism>
<dbReference type="Proteomes" id="UP000572754">
    <property type="component" value="Unassembled WGS sequence"/>
</dbReference>
<feature type="region of interest" description="Disordered" evidence="1">
    <location>
        <begin position="342"/>
        <end position="368"/>
    </location>
</feature>
<protein>
    <recommendedName>
        <fullName evidence="4">F-box domain-containing protein</fullName>
    </recommendedName>
</protein>
<keyword evidence="3" id="KW-1185">Reference proteome</keyword>
<evidence type="ECO:0008006" key="4">
    <source>
        <dbReference type="Google" id="ProtNLM"/>
    </source>
</evidence>
<sequence>MQKLKRLLQKRRLKKIDQAPTQIPTGTPPRSSSPPTVCLSTLEGLPFEIRNGILLAIDTIADLSALVHASPTFHQQYLLDRASLLWNCLQLELGNVLLDAYIADQCNMPEFRVKRSRQKVLLFIEEYKAQRLAVTEILSKPPEEHDTILDIATFHTTVVSPLVNHYVAWTRETMEGLSSPQETSKPERRRIFRGLYRSQIFYNLFGPPRGAISFMGKFGSTERLELFLNEYTAWEIEELLCIDRFMHSKYLGVFWQIQWDLHPDNPLFDPVRTGPHTPPGAYRLINDYPRGYQNGIISRGLQVASTLFELQDHSKKVEVVAHEIVSVVDDLLFDSTNPHLQEDRRMNHHSDSDLAQDNRETMSFSGDDEDSPPLAWVTFWKGRYSNLFGDFLPRSLRQWGYIMWDRNRLVNADALALIEQEWKTYYHRVNDEGEPEDPRDDIMTYT</sequence>
<reference evidence="3" key="1">
    <citation type="journal article" date="2020" name="BMC Genomics">
        <title>Correction to: Identification and distribution of gene clusters required for synthesis of sphingolipid metabolism inhibitors in diverse species of the filamentous fungus Fusarium.</title>
        <authorList>
            <person name="Kim H.S."/>
            <person name="Lohmar J.M."/>
            <person name="Busman M."/>
            <person name="Brown D.W."/>
            <person name="Naumann T.A."/>
            <person name="Divon H.H."/>
            <person name="Lysoe E."/>
            <person name="Uhlig S."/>
            <person name="Proctor R.H."/>
        </authorList>
    </citation>
    <scope>NUCLEOTIDE SEQUENCE [LARGE SCALE GENOMIC DNA]</scope>
    <source>
        <strain evidence="3">NRRL 25331</strain>
    </source>
</reference>
<dbReference type="AlphaFoldDB" id="A0A8H5X6Z2"/>
<name>A0A8H5X6Z2_FUSCI</name>
<feature type="compositionally biased region" description="Basic and acidic residues" evidence="1">
    <location>
        <begin position="342"/>
        <end position="360"/>
    </location>
</feature>
<comment type="caution">
    <text evidence="2">The sequence shown here is derived from an EMBL/GenBank/DDBJ whole genome shotgun (WGS) entry which is preliminary data.</text>
</comment>
<dbReference type="EMBL" id="JAAQPE010000043">
    <property type="protein sequence ID" value="KAF5689702.1"/>
    <property type="molecule type" value="Genomic_DNA"/>
</dbReference>
<gene>
    <name evidence="2" type="ORF">FCIRC_1263</name>
</gene>
<evidence type="ECO:0000313" key="3">
    <source>
        <dbReference type="Proteomes" id="UP000572754"/>
    </source>
</evidence>
<proteinExistence type="predicted"/>